<keyword evidence="2" id="KW-0732">Signal</keyword>
<evidence type="ECO:0000313" key="6">
    <source>
        <dbReference type="Proteomes" id="UP000636010"/>
    </source>
</evidence>
<evidence type="ECO:0000256" key="1">
    <source>
        <dbReference type="SAM" id="MobiDB-lite"/>
    </source>
</evidence>
<dbReference type="AlphaFoldDB" id="A0A2T4DQ45"/>
<evidence type="ECO:0000313" key="4">
    <source>
        <dbReference type="EMBL" id="PTB95858.1"/>
    </source>
</evidence>
<keyword evidence="6" id="KW-1185">Reference proteome</keyword>
<reference evidence="3" key="4">
    <citation type="submission" date="2024-05" db="EMBL/GenBank/DDBJ databases">
        <authorList>
            <person name="Sun Q."/>
            <person name="Zhou Y."/>
        </authorList>
    </citation>
    <scope>NUCLEOTIDE SEQUENCE</scope>
    <source>
        <strain evidence="3">CGMCC 1.10832</strain>
    </source>
</reference>
<dbReference type="Proteomes" id="UP000636010">
    <property type="component" value="Unassembled WGS sequence"/>
</dbReference>
<gene>
    <name evidence="4" type="ORF">C9994_09915</name>
    <name evidence="3" type="ORF">GCM10011506_47520</name>
</gene>
<feature type="signal peptide" evidence="2">
    <location>
        <begin position="1"/>
        <end position="24"/>
    </location>
</feature>
<evidence type="ECO:0000256" key="2">
    <source>
        <dbReference type="SAM" id="SignalP"/>
    </source>
</evidence>
<dbReference type="EMBL" id="PYVU01000081">
    <property type="protein sequence ID" value="PTB95858.1"/>
    <property type="molecule type" value="Genomic_DNA"/>
</dbReference>
<feature type="region of interest" description="Disordered" evidence="1">
    <location>
        <begin position="119"/>
        <end position="156"/>
    </location>
</feature>
<name>A0A2T4DQ45_9BACT</name>
<evidence type="ECO:0000313" key="5">
    <source>
        <dbReference type="Proteomes" id="UP000240608"/>
    </source>
</evidence>
<feature type="chain" id="PRO_5015606596" description="Pentapeptide MXKDX repeat protein" evidence="2">
    <location>
        <begin position="25"/>
        <end position="156"/>
    </location>
</feature>
<comment type="caution">
    <text evidence="4">The sequence shown here is derived from an EMBL/GenBank/DDBJ whole genome shotgun (WGS) entry which is preliminary data.</text>
</comment>
<evidence type="ECO:0000313" key="3">
    <source>
        <dbReference type="EMBL" id="GGC56329.1"/>
    </source>
</evidence>
<dbReference type="RefSeq" id="WP_188467861.1">
    <property type="nucleotide sequence ID" value="NZ_BAABHU010000028.1"/>
</dbReference>
<protein>
    <recommendedName>
        <fullName evidence="7">Pentapeptide MXKDX repeat protein</fullName>
    </recommendedName>
</protein>
<accession>A0A2T4DQ45</accession>
<dbReference type="Proteomes" id="UP000240608">
    <property type="component" value="Unassembled WGS sequence"/>
</dbReference>
<organism evidence="4 5">
    <name type="scientific">Marivirga lumbricoides</name>
    <dbReference type="NCBI Taxonomy" id="1046115"/>
    <lineage>
        <taxon>Bacteria</taxon>
        <taxon>Pseudomonadati</taxon>
        <taxon>Bacteroidota</taxon>
        <taxon>Cytophagia</taxon>
        <taxon>Cytophagales</taxon>
        <taxon>Marivirgaceae</taxon>
        <taxon>Marivirga</taxon>
    </lineage>
</organism>
<reference evidence="3" key="1">
    <citation type="journal article" date="2014" name="Int. J. Syst. Evol. Microbiol.">
        <title>Complete genome of a new Firmicutes species belonging to the dominant human colonic microbiota ('Ruminococcus bicirculans') reveals two chromosomes and a selective capacity to utilize plant glucans.</title>
        <authorList>
            <consortium name="NISC Comparative Sequencing Program"/>
            <person name="Wegmann U."/>
            <person name="Louis P."/>
            <person name="Goesmann A."/>
            <person name="Henrissat B."/>
            <person name="Duncan S.H."/>
            <person name="Flint H.J."/>
        </authorList>
    </citation>
    <scope>NUCLEOTIDE SEQUENCE</scope>
    <source>
        <strain evidence="3">CGMCC 1.10832</strain>
    </source>
</reference>
<evidence type="ECO:0008006" key="7">
    <source>
        <dbReference type="Google" id="ProtNLM"/>
    </source>
</evidence>
<reference evidence="6" key="3">
    <citation type="journal article" date="2019" name="Int. J. Syst. Evol. Microbiol.">
        <title>The Global Catalogue of Microorganisms (GCM) 10K type strain sequencing project: providing services to taxonomists for standard genome sequencing and annotation.</title>
        <authorList>
            <consortium name="The Broad Institute Genomics Platform"/>
            <consortium name="The Broad Institute Genome Sequencing Center for Infectious Disease"/>
            <person name="Wu L."/>
            <person name="Ma J."/>
        </authorList>
    </citation>
    <scope>NUCLEOTIDE SEQUENCE [LARGE SCALE GENOMIC DNA]</scope>
    <source>
        <strain evidence="6">CGMCC 1.10832</strain>
    </source>
</reference>
<reference evidence="4 5" key="2">
    <citation type="submission" date="2018-03" db="EMBL/GenBank/DDBJ databases">
        <title>Cross-interface Injection: A General Nanoliter Liquid Handling Method Applied to Single Cells Genome Amplification Automated Nanoliter Liquid Handling Applied to Single Cell Multiple Displacement Amplification.</title>
        <authorList>
            <person name="Yun J."/>
            <person name="Xu P."/>
            <person name="Xu J."/>
            <person name="Dai X."/>
            <person name="Wang Y."/>
            <person name="Zheng X."/>
            <person name="Cao C."/>
            <person name="Yi Q."/>
            <person name="Zhu Y."/>
            <person name="Wang L."/>
            <person name="Dong Z."/>
            <person name="Huang Y."/>
            <person name="Huang L."/>
            <person name="Du W."/>
        </authorList>
    </citation>
    <scope>NUCLEOTIDE SEQUENCE [LARGE SCALE GENOMIC DNA]</scope>
    <source>
        <strain evidence="4 5">Z-D1-2</strain>
    </source>
</reference>
<sequence length="156" mass="18022">MITIIKNTLTALAVAVMISTNLYAQDNKETSKMLKDKQKKEQVFSAILQDPDLKKEMMQRMMKDAEKDSSSCKMMGSMMMDDDHMQDMMMSNMMDKAGEDDGMCKKMCMMMMDNDKMMNMMDKMKKDQPNDGEGEKNKSNKTDHLDSKHPKDNKNK</sequence>
<dbReference type="EMBL" id="BMEC01000028">
    <property type="protein sequence ID" value="GGC56329.1"/>
    <property type="molecule type" value="Genomic_DNA"/>
</dbReference>
<feature type="compositionally biased region" description="Basic and acidic residues" evidence="1">
    <location>
        <begin position="122"/>
        <end position="156"/>
    </location>
</feature>
<proteinExistence type="predicted"/>